<comment type="caution">
    <text evidence="3">The sequence shown here is derived from an EMBL/GenBank/DDBJ whole genome shotgun (WGS) entry which is preliminary data.</text>
</comment>
<dbReference type="InterPro" id="IPR013769">
    <property type="entry name" value="Band3_cytoplasmic_dom"/>
</dbReference>
<feature type="compositionally biased region" description="Polar residues" evidence="1">
    <location>
        <begin position="124"/>
        <end position="141"/>
    </location>
</feature>
<feature type="compositionally biased region" description="Polar residues" evidence="1">
    <location>
        <begin position="101"/>
        <end position="113"/>
    </location>
</feature>
<protein>
    <submittedName>
        <fullName evidence="3">Electroneutral sodium bicarbonate exchanger 1</fullName>
    </submittedName>
</protein>
<reference evidence="3 4" key="1">
    <citation type="submission" date="2024-11" db="EMBL/GenBank/DDBJ databases">
        <title>Adaptive evolution of stress response genes in parasites aligns with host niche diversity.</title>
        <authorList>
            <person name="Hahn C."/>
            <person name="Resl P."/>
        </authorList>
    </citation>
    <scope>NUCLEOTIDE SEQUENCE [LARGE SCALE GENOMIC DNA]</scope>
    <source>
        <strain evidence="3">EGGRZ-B1_66</strain>
        <tissue evidence="3">Body</tissue>
    </source>
</reference>
<dbReference type="Gene3D" id="3.40.930.10">
    <property type="entry name" value="Mannitol-specific EII, Chain A"/>
    <property type="match status" value="1"/>
</dbReference>
<name>A0ABD2Q0K2_9PLAT</name>
<gene>
    <name evidence="3" type="primary">SLC4A8_5</name>
    <name evidence="3" type="ORF">Ciccas_008233</name>
</gene>
<evidence type="ECO:0000313" key="3">
    <source>
        <dbReference type="EMBL" id="KAL3313171.1"/>
    </source>
</evidence>
<proteinExistence type="predicted"/>
<dbReference type="AlphaFoldDB" id="A0ABD2Q0K2"/>
<feature type="region of interest" description="Disordered" evidence="1">
    <location>
        <begin position="101"/>
        <end position="164"/>
    </location>
</feature>
<dbReference type="EMBL" id="JBJKFK010001414">
    <property type="protein sequence ID" value="KAL3313171.1"/>
    <property type="molecule type" value="Genomic_DNA"/>
</dbReference>
<dbReference type="Pfam" id="PF07565">
    <property type="entry name" value="Band_3_cyto"/>
    <property type="match status" value="1"/>
</dbReference>
<feature type="compositionally biased region" description="Basic and acidic residues" evidence="1">
    <location>
        <begin position="153"/>
        <end position="164"/>
    </location>
</feature>
<evidence type="ECO:0000259" key="2">
    <source>
        <dbReference type="Pfam" id="PF07565"/>
    </source>
</evidence>
<evidence type="ECO:0000313" key="4">
    <source>
        <dbReference type="Proteomes" id="UP001626550"/>
    </source>
</evidence>
<evidence type="ECO:0000256" key="1">
    <source>
        <dbReference type="SAM" id="MobiDB-lite"/>
    </source>
</evidence>
<feature type="domain" description="Band 3 cytoplasmic" evidence="2">
    <location>
        <begin position="3"/>
        <end position="139"/>
    </location>
</feature>
<sequence>WCDLFNIAEVLVDQFIEENKLDAKHRDRTIELLLKKHTHLHDKMKHKMGRTGTSTALPLIRSLADIGKRYSSKDMDKVTFHAASIFYPSPKTTYVASSLTESAKPGQTSSSRPSFVFGGESDLTRSISGIPENSDSSNVTGNRDPIAIDTEEEVPRIERRHSSTELALDDAKICDSSDKQKRNGHNHLHLPHWLPHLHQDSKSVI</sequence>
<dbReference type="Proteomes" id="UP001626550">
    <property type="component" value="Unassembled WGS sequence"/>
</dbReference>
<organism evidence="3 4">
    <name type="scientific">Cichlidogyrus casuarinus</name>
    <dbReference type="NCBI Taxonomy" id="1844966"/>
    <lineage>
        <taxon>Eukaryota</taxon>
        <taxon>Metazoa</taxon>
        <taxon>Spiralia</taxon>
        <taxon>Lophotrochozoa</taxon>
        <taxon>Platyhelminthes</taxon>
        <taxon>Monogenea</taxon>
        <taxon>Monopisthocotylea</taxon>
        <taxon>Dactylogyridea</taxon>
        <taxon>Ancyrocephalidae</taxon>
        <taxon>Cichlidogyrus</taxon>
    </lineage>
</organism>
<feature type="non-terminal residue" evidence="3">
    <location>
        <position position="1"/>
    </location>
</feature>
<accession>A0ABD2Q0K2</accession>
<dbReference type="InterPro" id="IPR016152">
    <property type="entry name" value="PTrfase/Anion_transptr"/>
</dbReference>
<keyword evidence="4" id="KW-1185">Reference proteome</keyword>